<gene>
    <name evidence="1" type="ORF">RHMOL_Rhmol08G0178000</name>
</gene>
<name>A0ACC0MQN0_RHOML</name>
<dbReference type="Proteomes" id="UP001062846">
    <property type="component" value="Chromosome 8"/>
</dbReference>
<reference evidence="1" key="1">
    <citation type="submission" date="2022-02" db="EMBL/GenBank/DDBJ databases">
        <title>Plant Genome Project.</title>
        <authorList>
            <person name="Zhang R.-G."/>
        </authorList>
    </citation>
    <scope>NUCLEOTIDE SEQUENCE</scope>
    <source>
        <strain evidence="1">AT1</strain>
    </source>
</reference>
<proteinExistence type="predicted"/>
<sequence>MDGNFIISFVALDIMRRMSYLPGLGLGIHQQGVSEFPTFPSCEGRFGLGYIASAKDAKRRKCVGKPQTLYGDPNSYFVREVGNIAYTGQAEPFIDTKTGELLPGLEVFADDTWSDSDEEPLRT</sequence>
<accession>A0ACC0MQN0</accession>
<dbReference type="EMBL" id="CM046395">
    <property type="protein sequence ID" value="KAI8542929.1"/>
    <property type="molecule type" value="Genomic_DNA"/>
</dbReference>
<comment type="caution">
    <text evidence="1">The sequence shown here is derived from an EMBL/GenBank/DDBJ whole genome shotgun (WGS) entry which is preliminary data.</text>
</comment>
<evidence type="ECO:0000313" key="2">
    <source>
        <dbReference type="Proteomes" id="UP001062846"/>
    </source>
</evidence>
<organism evidence="1 2">
    <name type="scientific">Rhododendron molle</name>
    <name type="common">Chinese azalea</name>
    <name type="synonym">Azalea mollis</name>
    <dbReference type="NCBI Taxonomy" id="49168"/>
    <lineage>
        <taxon>Eukaryota</taxon>
        <taxon>Viridiplantae</taxon>
        <taxon>Streptophyta</taxon>
        <taxon>Embryophyta</taxon>
        <taxon>Tracheophyta</taxon>
        <taxon>Spermatophyta</taxon>
        <taxon>Magnoliopsida</taxon>
        <taxon>eudicotyledons</taxon>
        <taxon>Gunneridae</taxon>
        <taxon>Pentapetalae</taxon>
        <taxon>asterids</taxon>
        <taxon>Ericales</taxon>
        <taxon>Ericaceae</taxon>
        <taxon>Ericoideae</taxon>
        <taxon>Rhodoreae</taxon>
        <taxon>Rhododendron</taxon>
    </lineage>
</organism>
<evidence type="ECO:0000313" key="1">
    <source>
        <dbReference type="EMBL" id="KAI8542929.1"/>
    </source>
</evidence>
<protein>
    <submittedName>
        <fullName evidence="1">Uncharacterized protein</fullName>
    </submittedName>
</protein>
<keyword evidence="2" id="KW-1185">Reference proteome</keyword>